<evidence type="ECO:0000313" key="5">
    <source>
        <dbReference type="Proteomes" id="UP001498398"/>
    </source>
</evidence>
<accession>A0ABR1JHD4</accession>
<feature type="transmembrane region" description="Helical" evidence="2">
    <location>
        <begin position="38"/>
        <end position="62"/>
    </location>
</feature>
<name>A0ABR1JHD4_9AGAR</name>
<feature type="transmembrane region" description="Helical" evidence="2">
    <location>
        <begin position="144"/>
        <end position="167"/>
    </location>
</feature>
<feature type="transmembrane region" description="Helical" evidence="2">
    <location>
        <begin position="187"/>
        <end position="210"/>
    </location>
</feature>
<gene>
    <name evidence="4" type="ORF">VKT23_008128</name>
</gene>
<feature type="transmembrane region" description="Helical" evidence="2">
    <location>
        <begin position="109"/>
        <end position="132"/>
    </location>
</feature>
<reference evidence="4 5" key="1">
    <citation type="submission" date="2024-01" db="EMBL/GenBank/DDBJ databases">
        <title>A draft genome for the cacao thread blight pathogen Marasmiellus scandens.</title>
        <authorList>
            <person name="Baruah I.K."/>
            <person name="Leung J."/>
            <person name="Bukari Y."/>
            <person name="Amoako-Attah I."/>
            <person name="Meinhardt L.W."/>
            <person name="Bailey B.A."/>
            <person name="Cohen S.P."/>
        </authorList>
    </citation>
    <scope>NUCLEOTIDE SEQUENCE [LARGE SCALE GENOMIC DNA]</scope>
    <source>
        <strain evidence="4 5">GH-19</strain>
    </source>
</reference>
<dbReference type="PANTHER" id="PTHR40465">
    <property type="entry name" value="CHROMOSOME 1, WHOLE GENOME SHOTGUN SEQUENCE"/>
    <property type="match status" value="1"/>
</dbReference>
<proteinExistence type="predicted"/>
<keyword evidence="2" id="KW-1133">Transmembrane helix</keyword>
<keyword evidence="5" id="KW-1185">Reference proteome</keyword>
<evidence type="ECO:0000313" key="4">
    <source>
        <dbReference type="EMBL" id="KAK7461701.1"/>
    </source>
</evidence>
<protein>
    <recommendedName>
        <fullName evidence="3">DUF6534 domain-containing protein</fullName>
    </recommendedName>
</protein>
<organism evidence="4 5">
    <name type="scientific">Marasmiellus scandens</name>
    <dbReference type="NCBI Taxonomy" id="2682957"/>
    <lineage>
        <taxon>Eukaryota</taxon>
        <taxon>Fungi</taxon>
        <taxon>Dikarya</taxon>
        <taxon>Basidiomycota</taxon>
        <taxon>Agaricomycotina</taxon>
        <taxon>Agaricomycetes</taxon>
        <taxon>Agaricomycetidae</taxon>
        <taxon>Agaricales</taxon>
        <taxon>Marasmiineae</taxon>
        <taxon>Omphalotaceae</taxon>
        <taxon>Marasmiellus</taxon>
    </lineage>
</organism>
<dbReference type="InterPro" id="IPR045339">
    <property type="entry name" value="DUF6534"/>
</dbReference>
<comment type="caution">
    <text evidence="4">The sequence shown here is derived from an EMBL/GenBank/DDBJ whole genome shotgun (WGS) entry which is preliminary data.</text>
</comment>
<feature type="domain" description="DUF6534" evidence="3">
    <location>
        <begin position="155"/>
        <end position="241"/>
    </location>
</feature>
<evidence type="ECO:0000256" key="1">
    <source>
        <dbReference type="SAM" id="MobiDB-lite"/>
    </source>
</evidence>
<sequence length="317" mass="35158">MFDTIIGALLVATWVNRRAFLIAQYFRNFRKDPIGLKSTVVILLIIDTVATVCQYIGVYLYAVTHFGDTIYAAASYWPIPVYLVTNGVVGFIVQSFLTYRFWVLSKLVVLTIIYEVIVFTMLAGSIACAYLVSKTSSYADRIIMRIPVTIWLVASAVGDAVIALGLIWRLNKVKTPFSSTSSMIKRLMYTTIQTGSTSALVAIIVLVLYLHQPNNNVCTAVGWCLGRIYSLTFLYNLNTRTFARHGDACSSSGVNHSMAFDMNLFNSTGGIQVSRSHVIHVDTNSNTGERYFTKKGSEDSDSSHQNDLPPEHKVTAV</sequence>
<dbReference type="EMBL" id="JBANRG010000012">
    <property type="protein sequence ID" value="KAK7461701.1"/>
    <property type="molecule type" value="Genomic_DNA"/>
</dbReference>
<evidence type="ECO:0000256" key="2">
    <source>
        <dbReference type="SAM" id="Phobius"/>
    </source>
</evidence>
<dbReference type="PANTHER" id="PTHR40465:SF1">
    <property type="entry name" value="DUF6534 DOMAIN-CONTAINING PROTEIN"/>
    <property type="match status" value="1"/>
</dbReference>
<feature type="transmembrane region" description="Helical" evidence="2">
    <location>
        <begin position="74"/>
        <end position="97"/>
    </location>
</feature>
<dbReference type="Pfam" id="PF20152">
    <property type="entry name" value="DUF6534"/>
    <property type="match status" value="1"/>
</dbReference>
<evidence type="ECO:0000259" key="3">
    <source>
        <dbReference type="Pfam" id="PF20152"/>
    </source>
</evidence>
<feature type="region of interest" description="Disordered" evidence="1">
    <location>
        <begin position="289"/>
        <end position="317"/>
    </location>
</feature>
<feature type="compositionally biased region" description="Basic and acidic residues" evidence="1">
    <location>
        <begin position="291"/>
        <end position="317"/>
    </location>
</feature>
<dbReference type="Proteomes" id="UP001498398">
    <property type="component" value="Unassembled WGS sequence"/>
</dbReference>
<keyword evidence="2" id="KW-0812">Transmembrane</keyword>
<keyword evidence="2" id="KW-0472">Membrane</keyword>